<dbReference type="EMBL" id="JABFDB010000040">
    <property type="protein sequence ID" value="NYZ24421.1"/>
    <property type="molecule type" value="Genomic_DNA"/>
</dbReference>
<proteinExistence type="predicted"/>
<keyword evidence="2" id="KW-1185">Reference proteome</keyword>
<dbReference type="SUPFAM" id="SSF51695">
    <property type="entry name" value="PLC-like phosphodiesterases"/>
    <property type="match status" value="1"/>
</dbReference>
<name>A0ABX2TJL5_9PROT</name>
<comment type="caution">
    <text evidence="1">The sequence shown here is derived from an EMBL/GenBank/DDBJ whole genome shotgun (WGS) entry which is preliminary data.</text>
</comment>
<dbReference type="PANTHER" id="PTHR13593:SF143">
    <property type="entry name" value="PHOSPHATIDYLINOSITOL-SPECIFIC PHOSPHOLIPASE C X DOMAIN-CONTAINING PROTEIN"/>
    <property type="match status" value="1"/>
</dbReference>
<protein>
    <recommendedName>
        <fullName evidence="3">Phosphatidylinositol diacylglycerol-lyase</fullName>
    </recommendedName>
</protein>
<gene>
    <name evidence="1" type="ORF">HND93_32355</name>
</gene>
<dbReference type="InterPro" id="IPR017946">
    <property type="entry name" value="PLC-like_Pdiesterase_TIM-brl"/>
</dbReference>
<dbReference type="Proteomes" id="UP000584642">
    <property type="component" value="Unassembled WGS sequence"/>
</dbReference>
<dbReference type="InterPro" id="IPR051057">
    <property type="entry name" value="PI-PLC_domain"/>
</dbReference>
<accession>A0ABX2TJL5</accession>
<reference evidence="1 2" key="1">
    <citation type="submission" date="2020-05" db="EMBL/GenBank/DDBJ databases">
        <title>Azospirillum oleiclasticum sp. nov, a nitrogen-fixing and heavy crude oil-emulsifying bacterium isolated from the crude oil of Yumen Oilfield.</title>
        <authorList>
            <person name="Wu D."/>
            <person name="Cai M."/>
            <person name="Zhang X."/>
        </authorList>
    </citation>
    <scope>NUCLEOTIDE SEQUENCE [LARGE SCALE GENOMIC DNA]</scope>
    <source>
        <strain evidence="1 2">ROY-1-1-2</strain>
    </source>
</reference>
<dbReference type="PANTHER" id="PTHR13593">
    <property type="match status" value="1"/>
</dbReference>
<dbReference type="RefSeq" id="WP_180286197.1">
    <property type="nucleotide sequence ID" value="NZ_JABFDB010000040.1"/>
</dbReference>
<organism evidence="1 2">
    <name type="scientific">Azospirillum oleiclasticum</name>
    <dbReference type="NCBI Taxonomy" id="2735135"/>
    <lineage>
        <taxon>Bacteria</taxon>
        <taxon>Pseudomonadati</taxon>
        <taxon>Pseudomonadota</taxon>
        <taxon>Alphaproteobacteria</taxon>
        <taxon>Rhodospirillales</taxon>
        <taxon>Azospirillaceae</taxon>
        <taxon>Azospirillum</taxon>
    </lineage>
</organism>
<evidence type="ECO:0008006" key="3">
    <source>
        <dbReference type="Google" id="ProtNLM"/>
    </source>
</evidence>
<dbReference type="Gene3D" id="3.20.20.190">
    <property type="entry name" value="Phosphatidylinositol (PI) phosphodiesterase"/>
    <property type="match status" value="1"/>
</dbReference>
<evidence type="ECO:0000313" key="2">
    <source>
        <dbReference type="Proteomes" id="UP000584642"/>
    </source>
</evidence>
<sequence>MDIINTVVSGIDNYDWDGDCRPDLNFQGAQIPNNNSRCEREEVNTHASTHPFTMTLTFSDGSILFFQADQRDAYTKLDRNIPATGAAADRLQVYQTSGGYTNAFYVQSWAVPDHSGWMGELLSRKPDVLVNGLTMPGSHDAGMYELGYSTLFAADEWVQTQALPVYDQLKAGSRYFDFRIYDAGGLLRLAHYSGDNTAAQGGVGPTLDEVLGQIRSFMELPAAAAEAVFLKFSHTYSPEAVGAIVAAVENGLGSWMFTSTDLTLVLQDQPLSALAGRVVATFDAEFAGYWNNANGVFRYMDVPNPPALPDGTPILDPAASGLQVFDHYADSDEFVVMQDNQLGLLTMYGGYGKDYLFLLSWTLTGAAGLVDVRVLSTICNPWLPQRTSQWRTQSPKPNIVFIDFLTPWLCTCIIQDNE</sequence>
<dbReference type="PROSITE" id="PS50007">
    <property type="entry name" value="PIPLC_X_DOMAIN"/>
    <property type="match status" value="1"/>
</dbReference>
<evidence type="ECO:0000313" key="1">
    <source>
        <dbReference type="EMBL" id="NYZ24421.1"/>
    </source>
</evidence>